<protein>
    <submittedName>
        <fullName evidence="3">Transglutaminase family protein</fullName>
    </submittedName>
</protein>
<evidence type="ECO:0000313" key="3">
    <source>
        <dbReference type="EMBL" id="MDA7416376.1"/>
    </source>
</evidence>
<dbReference type="PANTHER" id="PTHR33490:SF7">
    <property type="entry name" value="BLR2979 PROTEIN"/>
    <property type="match status" value="1"/>
</dbReference>
<feature type="compositionally biased region" description="Low complexity" evidence="1">
    <location>
        <begin position="336"/>
        <end position="351"/>
    </location>
</feature>
<dbReference type="EMBL" id="JAQIPB010000002">
    <property type="protein sequence ID" value="MDA7416376.1"/>
    <property type="molecule type" value="Genomic_DNA"/>
</dbReference>
<dbReference type="Gene3D" id="3.10.620.30">
    <property type="match status" value="1"/>
</dbReference>
<gene>
    <name evidence="3" type="ORF">PGB34_08360</name>
</gene>
<feature type="region of interest" description="Disordered" evidence="1">
    <location>
        <begin position="313"/>
        <end position="351"/>
    </location>
</feature>
<keyword evidence="4" id="KW-1185">Reference proteome</keyword>
<dbReference type="Pfam" id="PF01841">
    <property type="entry name" value="Transglut_core"/>
    <property type="match status" value="1"/>
</dbReference>
<evidence type="ECO:0000259" key="2">
    <source>
        <dbReference type="SMART" id="SM00460"/>
    </source>
</evidence>
<comment type="caution">
    <text evidence="3">The sequence shown here is derived from an EMBL/GenBank/DDBJ whole genome shotgun (WGS) entry which is preliminary data.</text>
</comment>
<reference evidence="3" key="1">
    <citation type="submission" date="2023-01" db="EMBL/GenBank/DDBJ databases">
        <title>Xenophilus mangrovi sp. nov., isolated from soil of Mangrove nature reserve.</title>
        <authorList>
            <person name="Xu S."/>
            <person name="Liu Z."/>
            <person name="Xu Y."/>
        </authorList>
    </citation>
    <scope>NUCLEOTIDE SEQUENCE</scope>
    <source>
        <strain evidence="3">YW8</strain>
    </source>
</reference>
<name>A0AAE3SZZ1_9BURK</name>
<proteinExistence type="predicted"/>
<dbReference type="Pfam" id="PF08379">
    <property type="entry name" value="Bact_transglu_N"/>
    <property type="match status" value="1"/>
</dbReference>
<dbReference type="Proteomes" id="UP001212602">
    <property type="component" value="Unassembled WGS sequence"/>
</dbReference>
<dbReference type="InterPro" id="IPR002931">
    <property type="entry name" value="Transglutaminase-like"/>
</dbReference>
<dbReference type="SUPFAM" id="SSF54001">
    <property type="entry name" value="Cysteine proteinases"/>
    <property type="match status" value="1"/>
</dbReference>
<organism evidence="3 4">
    <name type="scientific">Xenophilus arseniciresistens</name>
    <dbReference type="NCBI Taxonomy" id="1283306"/>
    <lineage>
        <taxon>Bacteria</taxon>
        <taxon>Pseudomonadati</taxon>
        <taxon>Pseudomonadota</taxon>
        <taxon>Betaproteobacteria</taxon>
        <taxon>Burkholderiales</taxon>
        <taxon>Comamonadaceae</taxon>
        <taxon>Xenophilus</taxon>
    </lineage>
</organism>
<dbReference type="SMART" id="SM00460">
    <property type="entry name" value="TGc"/>
    <property type="match status" value="1"/>
</dbReference>
<accession>A0AAE3SZZ1</accession>
<dbReference type="PANTHER" id="PTHR33490">
    <property type="entry name" value="BLR5614 PROTEIN-RELATED"/>
    <property type="match status" value="1"/>
</dbReference>
<sequence length="351" mass="38518">MLLLVTHETRYDYAPPVATAQHMAHLKPLVTGSQQLLRHALRLLPEPAQRSESIDIYGNTRAFFAFESTHEQLVVTAESVVQTQEPAVPPAALREQPWEAVREAFRYHKGLHDDAASDFLFPSTHVPLHDDFVAYARASFTPGRALFDAALDLTRRMYVDFDYDSGSTEINTPAIQALAQRRGVCQDFSHILIACLRGLGLAARYVSGYLLTQPPPGQPRLIGADASHAWVELYLPPVAQAEGASEGEPQMGEWVGFCPTNGRQPGQDYVKLAVGRDFADVSPIRGILHGGASHVLKVAVTVMPFEEMSTQQQQQWLPGAQPLPPAQPRFSQFQTQLGQQAPAAPGAGQLR</sequence>
<feature type="domain" description="Transglutaminase-like" evidence="2">
    <location>
        <begin position="177"/>
        <end position="261"/>
    </location>
</feature>
<dbReference type="RefSeq" id="WP_271427596.1">
    <property type="nucleotide sequence ID" value="NZ_JAQIPB010000002.1"/>
</dbReference>
<evidence type="ECO:0000313" key="4">
    <source>
        <dbReference type="Proteomes" id="UP001212602"/>
    </source>
</evidence>
<dbReference type="InterPro" id="IPR038765">
    <property type="entry name" value="Papain-like_cys_pep_sf"/>
</dbReference>
<dbReference type="AlphaFoldDB" id="A0AAE3SZZ1"/>
<dbReference type="InterPro" id="IPR013589">
    <property type="entry name" value="Bac_transglu_N"/>
</dbReference>
<evidence type="ECO:0000256" key="1">
    <source>
        <dbReference type="SAM" id="MobiDB-lite"/>
    </source>
</evidence>